<evidence type="ECO:0000256" key="2">
    <source>
        <dbReference type="SAM" id="MobiDB-lite"/>
    </source>
</evidence>
<dbReference type="Proteomes" id="UP001217417">
    <property type="component" value="Unassembled WGS sequence"/>
</dbReference>
<evidence type="ECO:0000313" key="5">
    <source>
        <dbReference type="Proteomes" id="UP001217417"/>
    </source>
</evidence>
<dbReference type="PANTHER" id="PTHR47839:SF1">
    <property type="entry name" value="DOMAIN PROTEIN, PUTATIVE (AFU_ORTHOLOGUE AFUA_6G04830)-RELATED"/>
    <property type="match status" value="1"/>
</dbReference>
<gene>
    <name evidence="4" type="ORF">POJ06DRAFT_253591</name>
</gene>
<dbReference type="Gene3D" id="3.30.565.10">
    <property type="entry name" value="Histidine kinase-like ATPase, C-terminal domain"/>
    <property type="match status" value="1"/>
</dbReference>
<keyword evidence="5" id="KW-1185">Reference proteome</keyword>
<keyword evidence="1" id="KW-0175">Coiled coil</keyword>
<reference evidence="4" key="1">
    <citation type="submission" date="2023-03" db="EMBL/GenBank/DDBJ databases">
        <title>Near-Complete genome sequence of Lipomyces tetrasporous NRRL Y-64009, an oleaginous yeast capable of growing on lignocellulosic hydrolysates.</title>
        <authorList>
            <consortium name="Lawrence Berkeley National Laboratory"/>
            <person name="Jagtap S.S."/>
            <person name="Liu J.-J."/>
            <person name="Walukiewicz H.E."/>
            <person name="Pangilinan J."/>
            <person name="Lipzen A."/>
            <person name="Ahrendt S."/>
            <person name="Koriabine M."/>
            <person name="Cobaugh K."/>
            <person name="Salamov A."/>
            <person name="Yoshinaga Y."/>
            <person name="Ng V."/>
            <person name="Daum C."/>
            <person name="Grigoriev I.V."/>
            <person name="Slininger P.J."/>
            <person name="Dien B.S."/>
            <person name="Jin Y.-S."/>
            <person name="Rao C.V."/>
        </authorList>
    </citation>
    <scope>NUCLEOTIDE SEQUENCE</scope>
    <source>
        <strain evidence="4">NRRL Y-64009</strain>
    </source>
</reference>
<organism evidence="4 5">
    <name type="scientific">Lipomyces tetrasporus</name>
    <dbReference type="NCBI Taxonomy" id="54092"/>
    <lineage>
        <taxon>Eukaryota</taxon>
        <taxon>Fungi</taxon>
        <taxon>Dikarya</taxon>
        <taxon>Ascomycota</taxon>
        <taxon>Saccharomycotina</taxon>
        <taxon>Lipomycetes</taxon>
        <taxon>Lipomycetales</taxon>
        <taxon>Lipomycetaceae</taxon>
        <taxon>Lipomyces</taxon>
    </lineage>
</organism>
<dbReference type="InterPro" id="IPR022155">
    <property type="entry name" value="DUF3684"/>
</dbReference>
<evidence type="ECO:0000256" key="1">
    <source>
        <dbReference type="SAM" id="Coils"/>
    </source>
</evidence>
<dbReference type="Pfam" id="PF25794">
    <property type="entry name" value="SACS"/>
    <property type="match status" value="1"/>
</dbReference>
<sequence>MAAIDYDALRRIPEGNNAASSETVAVNHRALITRTLSKYPVDHALFRELIQNSADAGATTVRVEFTTDGTRPIRLENILDIHKATVSGLRISNDGMHFQPEDWDRLREIAKGNPDETKIGAFGVGFYSVFAVTDEPMVISGQTAMSFYYDGDQLRYRRITLPADAQRETGKWTTIDLPYSSPKPVPDLPHFTSFLAQSLTFVKLQQIQLTVDGISLLTIQKMKSDPNPLQIPREVNLKSLDQTMRMERVEAESVQIKARYLNATQLGKSDIEVKGLMSLGLKFIQAFTAEPERPSEYTDAVLFLRNITGYIITNPQASFGKKLQGAIMKPPPKHASVSMIALNKEEADSSQLKSGIAAQIFPRTFEDAKVFIGFPTKQTTALKSHIATPQAIPTMERAAVDTANAYVKDWNKEMMYMAGVLTRIVYGTEMHNIGLMMPQGKEVNDVEGIYARAGFTMRQFYFEHSTPDARIGQYIATGFWKSALSVPLVTTKGVKPSNESRAMEDITFLRHVPMIPKTMYDDAPEFHNQVKSLGLIRSVDVNDIKNEFSKRPLDVDETVAFLKWAIRKLKMDELNLSEIRAMVGYALLADPNMGTVDMRSIYFYHNPTTIPASMPVPYTCLPYGVAKEIRNPEMEMLGWKPLDITTWLTFLNTSSLSLPLEQNLTITPEFAREVLIAISKQWFSLMNSAQTAIFDQLKNLTCIPTQKGMKKPSESYLRQVKLFPDLPIVDERLLANAHEEMLIYLGVRKTVELKYVMERLHSDEAERKWSSADMITYLASQQKDIQEEDINFLKVNDIVASEDKEHDRLHRVCDLYQPTDDHRELKLPILSWPSDWNPKSTEAAFLFRLGLNQYPSVQAVINLASTAKSSQFRDKVLSYFVRFFDQNRYRALYNSRLPTRFLPATVIKGEKKETIIVAPSDCYSSSYVEIFDFPVLREDLQVEAWKFGVAMYPPIDMVVQRLMTNPPKTIEQANRMFNYMAGKLSDLGSRDTTKLRHAEFVPIANGDAISKYQAPSRLFISAPEGSSTDSSDLFYKKFFDFVNFDPGANAFLRHCGARDKPSVVELARSTVAEPNAMFVQAGSATRYLELLIEFEKHWSEISSDTSLVNNMKNSSFLIAKRYLEKEVKTDANANSEKALDNEFDDYEELVEDDVSYVLAKAEDIVVNDDVVNYNFFKKEVMSAPFDSSLERLYTRIGSPKMSNIVQETNLTGAAINSSDSATIGKRILERLKLYLDVGSHENLKVTFHSFERQFLLASVSKISVQRTIIRMRGRRFEPVTTHTTATIMRRTDGGFTLYLVPKFEWFDVAQSIVKIMLERPTPDAATVLESLLNSSLTSLERRGYNVKRLLNARRQEARAAQQVAEQQLLSEAREQERRKRETEARAAEELAAKLKRQIQESIPEEQNLDLPPAAEIENTSREIMAAARTAGPSAPEPSPFPASTQAAASMHRHQNHDIFGGMFKHWRKSGRKLSEPSGSSLLAGTASIAGMTTTQMTQNSEVNTVSPARNVTRTPGGWEETDSSTSSESTTIVGQERDHTAPRQPLSDEATRKLLQEGIRHVSPYNNYELSNEARTWSPDNGVTESASVSAEKMCDRNVAHDLRFVGMVSSTGPKLFVSKSVPGGIPNDLTGHTKLFAATLRELAVGVFSARWDAFHMFYDASGESVAFNLGGSLFFNLRYFVDDIRATQVVSQGASGFNLAKALDYWFPVVAHELAHNLIESHGQEHSYFTETYIQKFAGAYRRIARMHDT</sequence>
<accession>A0AAD7QSQ3</accession>
<dbReference type="SUPFAM" id="SSF55874">
    <property type="entry name" value="ATPase domain of HSP90 chaperone/DNA topoisomerase II/histidine kinase"/>
    <property type="match status" value="1"/>
</dbReference>
<dbReference type="NCBIfam" id="NF047352">
    <property type="entry name" value="P_loop_sacsin"/>
    <property type="match status" value="1"/>
</dbReference>
<comment type="caution">
    <text evidence="4">The sequence shown here is derived from an EMBL/GenBank/DDBJ whole genome shotgun (WGS) entry which is preliminary data.</text>
</comment>
<dbReference type="PANTHER" id="PTHR47839">
    <property type="entry name" value="DOMAIN PROTEIN, PUTATIVE (AFU_ORTHOLOGUE AFUA_6G04830)-RELATED"/>
    <property type="match status" value="1"/>
</dbReference>
<dbReference type="EMBL" id="JARPMG010000005">
    <property type="protein sequence ID" value="KAJ8100745.1"/>
    <property type="molecule type" value="Genomic_DNA"/>
</dbReference>
<dbReference type="GeneID" id="80882825"/>
<protein>
    <recommendedName>
        <fullName evidence="3">Sacsin/Nov domain-containing protein</fullName>
    </recommendedName>
</protein>
<dbReference type="InterPro" id="IPR036890">
    <property type="entry name" value="HATPase_C_sf"/>
</dbReference>
<evidence type="ECO:0000259" key="3">
    <source>
        <dbReference type="Pfam" id="PF25794"/>
    </source>
</evidence>
<feature type="compositionally biased region" description="Polar residues" evidence="2">
    <location>
        <begin position="1498"/>
        <end position="1513"/>
    </location>
</feature>
<feature type="region of interest" description="Disordered" evidence="2">
    <location>
        <begin position="1498"/>
        <end position="1548"/>
    </location>
</feature>
<dbReference type="InterPro" id="IPR058210">
    <property type="entry name" value="SACS/Nov_dom"/>
</dbReference>
<dbReference type="Pfam" id="PF12449">
    <property type="entry name" value="DUF3684"/>
    <property type="match status" value="2"/>
</dbReference>
<proteinExistence type="predicted"/>
<name>A0AAD7QSQ3_9ASCO</name>
<feature type="domain" description="Sacsin/Nov" evidence="3">
    <location>
        <begin position="32"/>
        <end position="145"/>
    </location>
</feature>
<feature type="coiled-coil region" evidence="1">
    <location>
        <begin position="1347"/>
        <end position="1400"/>
    </location>
</feature>
<dbReference type="RefSeq" id="XP_056044195.1">
    <property type="nucleotide sequence ID" value="XM_056187659.1"/>
</dbReference>
<evidence type="ECO:0000313" key="4">
    <source>
        <dbReference type="EMBL" id="KAJ8100745.1"/>
    </source>
</evidence>